<dbReference type="AlphaFoldDB" id="A0A183A6K1"/>
<dbReference type="Pfam" id="PF04991">
    <property type="entry name" value="LicD"/>
    <property type="match status" value="1"/>
</dbReference>
<dbReference type="EMBL" id="UZAN01039714">
    <property type="protein sequence ID" value="VDP66878.1"/>
    <property type="molecule type" value="Genomic_DNA"/>
</dbReference>
<dbReference type="InterPro" id="IPR007074">
    <property type="entry name" value="LicD/FKTN/FKRP_NTP_transf"/>
</dbReference>
<reference evidence="4" key="1">
    <citation type="submission" date="2016-06" db="UniProtKB">
        <authorList>
            <consortium name="WormBaseParasite"/>
        </authorList>
    </citation>
    <scope>IDENTIFICATION</scope>
</reference>
<keyword evidence="3" id="KW-1185">Reference proteome</keyword>
<evidence type="ECO:0000313" key="2">
    <source>
        <dbReference type="EMBL" id="VDP66878.1"/>
    </source>
</evidence>
<evidence type="ECO:0000313" key="3">
    <source>
        <dbReference type="Proteomes" id="UP000272942"/>
    </source>
</evidence>
<gene>
    <name evidence="2" type="ORF">ECPE_LOCUS2586</name>
</gene>
<reference evidence="2 3" key="2">
    <citation type="submission" date="2018-11" db="EMBL/GenBank/DDBJ databases">
        <authorList>
            <consortium name="Pathogen Informatics"/>
        </authorList>
    </citation>
    <scope>NUCLEOTIDE SEQUENCE [LARGE SCALE GENOMIC DNA]</scope>
    <source>
        <strain evidence="2 3">Egypt</strain>
    </source>
</reference>
<sequence>MAAGTWLDLLRTMRITLFVTAALLLGRTIDKLTSPDLDPELLSLGSFYIPSASLRCSESRSIINDTPPLLDYFLVQPYKNLTAIKALPNLTRIHWPKPVVAKSPAGSWFLDGKIRQLPEPFEPVMTRGQIALSRKLLDIFSDMMFSHGYGDRFWLNGGTLVGSFHHHDFIPWDDDIDVLADADLRPTIQKMLGQLGPEYRWYAMWERDKLFTKPMNDSQSDLDLEFSRVTSDKGWAWPFLDIGYYRVGPTHTCVHLFHPGHGVCFPNSAIFPLIYRPFGKAWYPAPSNIPKYLRAVYQMRSSCVTFGYSHVFEIGSAYARVPCYTLADKYAFIRHCPMRSNSVKSTNSTLVEQFVMNEERLMESTPSGWKVVHTIQIPIKDELTSCQGYGLPEPR</sequence>
<dbReference type="InterPro" id="IPR052942">
    <property type="entry name" value="LPS_cholinephosphotransferase"/>
</dbReference>
<dbReference type="Proteomes" id="UP000272942">
    <property type="component" value="Unassembled WGS sequence"/>
</dbReference>
<evidence type="ECO:0000259" key="1">
    <source>
        <dbReference type="Pfam" id="PF04991"/>
    </source>
</evidence>
<evidence type="ECO:0000313" key="4">
    <source>
        <dbReference type="WBParaSite" id="ECPE_0000258801-mRNA-1"/>
    </source>
</evidence>
<dbReference type="GO" id="GO:0009100">
    <property type="term" value="P:glycoprotein metabolic process"/>
    <property type="evidence" value="ECO:0007669"/>
    <property type="project" value="UniProtKB-ARBA"/>
</dbReference>
<proteinExistence type="predicted"/>
<dbReference type="PANTHER" id="PTHR43404">
    <property type="entry name" value="LIPOPOLYSACCHARIDE CHOLINEPHOSPHOTRANSFERASE LICD"/>
    <property type="match status" value="1"/>
</dbReference>
<dbReference type="OrthoDB" id="419198at2759"/>
<accession>A0A183A6K1</accession>
<protein>
    <submittedName>
        <fullName evidence="4">Lipopolysaccharide choline phosphotransferase protein</fullName>
    </submittedName>
</protein>
<dbReference type="PANTHER" id="PTHR43404:SF2">
    <property type="entry name" value="LIPOPOLYSACCHARIDE CHOLINEPHOSPHOTRANSFERASE LICD"/>
    <property type="match status" value="1"/>
</dbReference>
<feature type="domain" description="LicD/FKTN/FKRP nucleotidyltransferase" evidence="1">
    <location>
        <begin position="153"/>
        <end position="178"/>
    </location>
</feature>
<name>A0A183A6K1_9TREM</name>
<dbReference type="WBParaSite" id="ECPE_0000258801-mRNA-1">
    <property type="protein sequence ID" value="ECPE_0000258801-mRNA-1"/>
    <property type="gene ID" value="ECPE_0000258801"/>
</dbReference>
<organism evidence="4">
    <name type="scientific">Echinostoma caproni</name>
    <dbReference type="NCBI Taxonomy" id="27848"/>
    <lineage>
        <taxon>Eukaryota</taxon>
        <taxon>Metazoa</taxon>
        <taxon>Spiralia</taxon>
        <taxon>Lophotrochozoa</taxon>
        <taxon>Platyhelminthes</taxon>
        <taxon>Trematoda</taxon>
        <taxon>Digenea</taxon>
        <taxon>Plagiorchiida</taxon>
        <taxon>Echinostomata</taxon>
        <taxon>Echinostomatoidea</taxon>
        <taxon>Echinostomatidae</taxon>
        <taxon>Echinostoma</taxon>
    </lineage>
</organism>